<evidence type="ECO:0000313" key="2">
    <source>
        <dbReference type="EMBL" id="PRQ03767.1"/>
    </source>
</evidence>
<dbReference type="Gene3D" id="1.20.120.520">
    <property type="entry name" value="nmb1532 protein domain like"/>
    <property type="match status" value="1"/>
</dbReference>
<feature type="domain" description="Hemerythrin-like" evidence="1">
    <location>
        <begin position="25"/>
        <end position="146"/>
    </location>
</feature>
<dbReference type="Pfam" id="PF01814">
    <property type="entry name" value="Hemerythrin"/>
    <property type="match status" value="1"/>
</dbReference>
<reference evidence="2 3" key="1">
    <citation type="submission" date="2018-03" db="EMBL/GenBank/DDBJ databases">
        <title>Draft Genome Sequences of the Obligatory Marine Myxobacteria Enhygromyxa salina SWB007.</title>
        <authorList>
            <person name="Poehlein A."/>
            <person name="Moghaddam J.A."/>
            <person name="Harms H."/>
            <person name="Alanjari M."/>
            <person name="Koenig G.M."/>
            <person name="Daniel R."/>
            <person name="Schaeberle T.F."/>
        </authorList>
    </citation>
    <scope>NUCLEOTIDE SEQUENCE [LARGE SCALE GENOMIC DNA]</scope>
    <source>
        <strain evidence="2 3">SWB007</strain>
    </source>
</reference>
<dbReference type="InterPro" id="IPR012312">
    <property type="entry name" value="Hemerythrin-like"/>
</dbReference>
<dbReference type="RefSeq" id="WP_146158151.1">
    <property type="nucleotide sequence ID" value="NZ_PVNL01000107.1"/>
</dbReference>
<dbReference type="OrthoDB" id="6077989at2"/>
<dbReference type="EMBL" id="PVNL01000107">
    <property type="protein sequence ID" value="PRQ03767.1"/>
    <property type="molecule type" value="Genomic_DNA"/>
</dbReference>
<evidence type="ECO:0000313" key="3">
    <source>
        <dbReference type="Proteomes" id="UP000238823"/>
    </source>
</evidence>
<sequence length="171" mass="19136">MSAPCLSIPREQWPHHPHFPDQVLLLGSHANFLRLSSYLIRAAEAGEDRGGIASSYLSWIAGMRSHEAYEERKLYPYLARRWGVNFDVACAGHELLHRLHDDVVLALSPTTEDRAATPPLAAALRRHDAALAEHLELEEDLVIPCLLALEPEEFHIYTMSSLPALLAQLDT</sequence>
<proteinExistence type="predicted"/>
<protein>
    <recommendedName>
        <fullName evidence="1">Hemerythrin-like domain-containing protein</fullName>
    </recommendedName>
</protein>
<evidence type="ECO:0000259" key="1">
    <source>
        <dbReference type="Pfam" id="PF01814"/>
    </source>
</evidence>
<name>A0A2S9YF76_9BACT</name>
<organism evidence="2 3">
    <name type="scientific">Enhygromyxa salina</name>
    <dbReference type="NCBI Taxonomy" id="215803"/>
    <lineage>
        <taxon>Bacteria</taxon>
        <taxon>Pseudomonadati</taxon>
        <taxon>Myxococcota</taxon>
        <taxon>Polyangia</taxon>
        <taxon>Nannocystales</taxon>
        <taxon>Nannocystaceae</taxon>
        <taxon>Enhygromyxa</taxon>
    </lineage>
</organism>
<gene>
    <name evidence="2" type="ORF">ENSA7_52340</name>
</gene>
<accession>A0A2S9YF76</accession>
<comment type="caution">
    <text evidence="2">The sequence shown here is derived from an EMBL/GenBank/DDBJ whole genome shotgun (WGS) entry which is preliminary data.</text>
</comment>
<dbReference type="Proteomes" id="UP000238823">
    <property type="component" value="Unassembled WGS sequence"/>
</dbReference>
<dbReference type="AlphaFoldDB" id="A0A2S9YF76"/>